<proteinExistence type="predicted"/>
<reference evidence="1 2" key="1">
    <citation type="submission" date="2010-08" db="EMBL/GenBank/DDBJ databases">
        <authorList>
            <consortium name="US DOE Joint Genome Institute (JGI-PGF)"/>
            <person name="Lucas S."/>
            <person name="Copeland A."/>
            <person name="Lapidus A."/>
            <person name="Cheng J.-F."/>
            <person name="Bruce D."/>
            <person name="Goodwin L."/>
            <person name="Pitluck S."/>
            <person name="Land M.L."/>
            <person name="Hauser L."/>
            <person name="Chang Y.-J."/>
            <person name="Anderson I.J."/>
            <person name="Johnson E."/>
            <person name="Mulhopadhyay B."/>
            <person name="Kyrpides N."/>
            <person name="Woyke T.J."/>
        </authorList>
    </citation>
    <scope>NUCLEOTIDE SEQUENCE [LARGE SCALE GENOMIC DNA]</scope>
    <source>
        <strain evidence="1 2">6</strain>
    </source>
</reference>
<gene>
    <name evidence="1" type="ORF">EubceDRAFT1_1624</name>
</gene>
<keyword evidence="2" id="KW-1185">Reference proteome</keyword>
<dbReference type="EMBL" id="CM001487">
    <property type="protein sequence ID" value="EIM57413.1"/>
    <property type="molecule type" value="Genomic_DNA"/>
</dbReference>
<evidence type="ECO:0000313" key="1">
    <source>
        <dbReference type="EMBL" id="EIM57413.1"/>
    </source>
</evidence>
<dbReference type="GO" id="GO:0015970">
    <property type="term" value="P:guanosine tetraphosphate biosynthetic process"/>
    <property type="evidence" value="ECO:0007669"/>
    <property type="project" value="UniProtKB-UniPathway"/>
</dbReference>
<protein>
    <submittedName>
        <fullName evidence="1">Uncharacterized protein</fullName>
    </submittedName>
</protein>
<dbReference type="AlphaFoldDB" id="I5AUE0"/>
<accession>I5AUE0</accession>
<dbReference type="InterPro" id="IPR043519">
    <property type="entry name" value="NT_sf"/>
</dbReference>
<dbReference type="eggNOG" id="ENOG502ZCJA">
    <property type="taxonomic scope" value="Bacteria"/>
</dbReference>
<dbReference type="SUPFAM" id="SSF81301">
    <property type="entry name" value="Nucleotidyltransferase"/>
    <property type="match status" value="1"/>
</dbReference>
<name>I5AUE0_EUBC6</name>
<dbReference type="Gene3D" id="3.30.460.10">
    <property type="entry name" value="Beta Polymerase, domain 2"/>
    <property type="match status" value="1"/>
</dbReference>
<sequence length="205" mass="24366">MITRGLSDRYHEEVLHDLSYKTSLGKSLKRNLHHFDKENLLQDVGDAISFFDNQGDILENLAIDYRIKSEQSANYKYNRYYPDSLTEKVFNDLLGFRSLCDSYSDILVLSNEANFRVADMTKGKSNDDGYRGVHVYYQVDHFHYPIEIQYNTYYDRQLNNWLHSFLYKKGYNNIIGKMMRQEYERGNIKSEKDFEEVLKRVLSNC</sequence>
<reference evidence="1 2" key="2">
    <citation type="submission" date="2012-02" db="EMBL/GenBank/DDBJ databases">
        <title>Improved High-Quality Draft sequence of Eubacterium cellulosolvens 6.</title>
        <authorList>
            <consortium name="US DOE Joint Genome Institute"/>
            <person name="Lucas S."/>
            <person name="Han J."/>
            <person name="Lapidus A."/>
            <person name="Cheng J.-F."/>
            <person name="Goodwin L."/>
            <person name="Pitluck S."/>
            <person name="Peters L."/>
            <person name="Mikhailova N."/>
            <person name="Gu W."/>
            <person name="Detter J.C."/>
            <person name="Han C."/>
            <person name="Tapia R."/>
            <person name="Land M."/>
            <person name="Hauser L."/>
            <person name="Kyrpides N."/>
            <person name="Ivanova N."/>
            <person name="Pagani I."/>
            <person name="Johnson E."/>
            <person name="Mukhopadhyay B."/>
            <person name="Anderson I."/>
            <person name="Woyke T."/>
        </authorList>
    </citation>
    <scope>NUCLEOTIDE SEQUENCE [LARGE SCALE GENOMIC DNA]</scope>
    <source>
        <strain evidence="1 2">6</strain>
    </source>
</reference>
<organism evidence="1 2">
    <name type="scientific">Eubacterium cellulosolvens (strain ATCC 43171 / JCM 9499 / 6)</name>
    <name type="common">Cillobacterium cellulosolvens</name>
    <dbReference type="NCBI Taxonomy" id="633697"/>
    <lineage>
        <taxon>Bacteria</taxon>
        <taxon>Bacillati</taxon>
        <taxon>Bacillota</taxon>
        <taxon>Clostridia</taxon>
        <taxon>Eubacteriales</taxon>
        <taxon>Eubacteriaceae</taxon>
        <taxon>Eubacterium</taxon>
    </lineage>
</organism>
<dbReference type="HOGENOM" id="CLU_115311_0_0_9"/>
<evidence type="ECO:0000313" key="2">
    <source>
        <dbReference type="Proteomes" id="UP000005753"/>
    </source>
</evidence>
<dbReference type="UniPathway" id="UPA00908">
    <property type="reaction ID" value="UER00884"/>
</dbReference>
<dbReference type="Proteomes" id="UP000005753">
    <property type="component" value="Chromosome"/>
</dbReference>
<dbReference type="STRING" id="633697.EubceDRAFT1_1624"/>